<accession>A0A267MIN4</accession>
<dbReference type="InterPro" id="IPR001845">
    <property type="entry name" value="HTH_ArsR_DNA-bd_dom"/>
</dbReference>
<dbReference type="GO" id="GO:0003677">
    <property type="term" value="F:DNA binding"/>
    <property type="evidence" value="ECO:0007669"/>
    <property type="project" value="UniProtKB-KW"/>
</dbReference>
<keyword evidence="1" id="KW-0805">Transcription regulation</keyword>
<dbReference type="InterPro" id="IPR011991">
    <property type="entry name" value="ArsR-like_HTH"/>
</dbReference>
<dbReference type="InterPro" id="IPR036388">
    <property type="entry name" value="WH-like_DNA-bd_sf"/>
</dbReference>
<protein>
    <submittedName>
        <fullName evidence="5">Transcriptional regulator</fullName>
    </submittedName>
</protein>
<dbReference type="Proteomes" id="UP000216024">
    <property type="component" value="Unassembled WGS sequence"/>
</dbReference>
<evidence type="ECO:0000256" key="1">
    <source>
        <dbReference type="ARBA" id="ARBA00023015"/>
    </source>
</evidence>
<keyword evidence="2" id="KW-0238">DNA-binding</keyword>
<proteinExistence type="predicted"/>
<reference evidence="5 6" key="1">
    <citation type="submission" date="2017-06" db="EMBL/GenBank/DDBJ databases">
        <title>Draft genome sequence of anaerobic fermentative bacterium Anaeromicrobium sediminis DY2726D isolated from West Pacific Ocean sediments.</title>
        <authorList>
            <person name="Zeng X."/>
        </authorList>
    </citation>
    <scope>NUCLEOTIDE SEQUENCE [LARGE SCALE GENOMIC DNA]</scope>
    <source>
        <strain evidence="5 6">DY2726D</strain>
    </source>
</reference>
<dbReference type="InterPro" id="IPR036390">
    <property type="entry name" value="WH_DNA-bd_sf"/>
</dbReference>
<comment type="caution">
    <text evidence="5">The sequence shown here is derived from an EMBL/GenBank/DDBJ whole genome shotgun (WGS) entry which is preliminary data.</text>
</comment>
<keyword evidence="6" id="KW-1185">Reference proteome</keyword>
<evidence type="ECO:0000313" key="5">
    <source>
        <dbReference type="EMBL" id="PAB58725.1"/>
    </source>
</evidence>
<dbReference type="PANTHER" id="PTHR43132:SF6">
    <property type="entry name" value="HTH-TYPE TRANSCRIPTIONAL REPRESSOR CZRA"/>
    <property type="match status" value="1"/>
</dbReference>
<evidence type="ECO:0000313" key="6">
    <source>
        <dbReference type="Proteomes" id="UP000216024"/>
    </source>
</evidence>
<evidence type="ECO:0000256" key="3">
    <source>
        <dbReference type="ARBA" id="ARBA00023163"/>
    </source>
</evidence>
<dbReference type="EMBL" id="NIBG01000012">
    <property type="protein sequence ID" value="PAB58725.1"/>
    <property type="molecule type" value="Genomic_DNA"/>
</dbReference>
<dbReference type="Pfam" id="PF01022">
    <property type="entry name" value="HTH_5"/>
    <property type="match status" value="1"/>
</dbReference>
<dbReference type="PROSITE" id="PS50987">
    <property type="entry name" value="HTH_ARSR_2"/>
    <property type="match status" value="1"/>
</dbReference>
<dbReference type="InterPro" id="IPR051011">
    <property type="entry name" value="Metal_resp_trans_reg"/>
</dbReference>
<dbReference type="OrthoDB" id="9794330at2"/>
<name>A0A267MIN4_9FIRM</name>
<dbReference type="SMART" id="SM00418">
    <property type="entry name" value="HTH_ARSR"/>
    <property type="match status" value="1"/>
</dbReference>
<dbReference type="PRINTS" id="PR00778">
    <property type="entry name" value="HTHARSR"/>
</dbReference>
<dbReference type="GO" id="GO:0003700">
    <property type="term" value="F:DNA-binding transcription factor activity"/>
    <property type="evidence" value="ECO:0007669"/>
    <property type="project" value="InterPro"/>
</dbReference>
<evidence type="ECO:0000256" key="2">
    <source>
        <dbReference type="ARBA" id="ARBA00023125"/>
    </source>
</evidence>
<dbReference type="AlphaFoldDB" id="A0A267MIN4"/>
<dbReference type="PANTHER" id="PTHR43132">
    <property type="entry name" value="ARSENICAL RESISTANCE OPERON REPRESSOR ARSR-RELATED"/>
    <property type="match status" value="1"/>
</dbReference>
<gene>
    <name evidence="5" type="ORF">CCE28_13730</name>
</gene>
<organism evidence="5 6">
    <name type="scientific">Anaeromicrobium sediminis</name>
    <dbReference type="NCBI Taxonomy" id="1478221"/>
    <lineage>
        <taxon>Bacteria</taxon>
        <taxon>Bacillati</taxon>
        <taxon>Bacillota</taxon>
        <taxon>Clostridia</taxon>
        <taxon>Peptostreptococcales</taxon>
        <taxon>Thermotaleaceae</taxon>
        <taxon>Anaeromicrobium</taxon>
    </lineage>
</organism>
<dbReference type="SUPFAM" id="SSF46785">
    <property type="entry name" value="Winged helix' DNA-binding domain"/>
    <property type="match status" value="1"/>
</dbReference>
<dbReference type="RefSeq" id="WP_095134305.1">
    <property type="nucleotide sequence ID" value="NZ_NIBG01000012.1"/>
</dbReference>
<sequence length="119" mass="13844">MEKDSIICGCNIIHEDVVNELRKKMPEEEKLYDLAELFKVFGDGTRIKILCALMHSEMCVCDIAALLEMKQSAISHQLRVLKQARLVKYRKDGKMVYYSLDDNHVMNVFDQGFNHINHK</sequence>
<dbReference type="CDD" id="cd00090">
    <property type="entry name" value="HTH_ARSR"/>
    <property type="match status" value="1"/>
</dbReference>
<dbReference type="Gene3D" id="1.10.10.10">
    <property type="entry name" value="Winged helix-like DNA-binding domain superfamily/Winged helix DNA-binding domain"/>
    <property type="match status" value="1"/>
</dbReference>
<keyword evidence="3" id="KW-0804">Transcription</keyword>
<feature type="domain" description="HTH arsR-type" evidence="4">
    <location>
        <begin position="26"/>
        <end position="119"/>
    </location>
</feature>
<dbReference type="NCBIfam" id="NF033788">
    <property type="entry name" value="HTH_metalloreg"/>
    <property type="match status" value="1"/>
</dbReference>
<evidence type="ECO:0000259" key="4">
    <source>
        <dbReference type="PROSITE" id="PS50987"/>
    </source>
</evidence>